<evidence type="ECO:0000256" key="2">
    <source>
        <dbReference type="SAM" id="SignalP"/>
    </source>
</evidence>
<feature type="region of interest" description="Disordered" evidence="1">
    <location>
        <begin position="51"/>
        <end position="95"/>
    </location>
</feature>
<accession>A0AAW1LX57</accession>
<evidence type="ECO:0008006" key="5">
    <source>
        <dbReference type="Google" id="ProtNLM"/>
    </source>
</evidence>
<keyword evidence="4" id="KW-1185">Reference proteome</keyword>
<gene>
    <name evidence="3" type="ORF">QE152_g8762</name>
</gene>
<reference evidence="3 4" key="1">
    <citation type="journal article" date="2024" name="BMC Genomics">
        <title>De novo assembly and annotation of Popillia japonica's genome with initial clues to its potential as an invasive pest.</title>
        <authorList>
            <person name="Cucini C."/>
            <person name="Boschi S."/>
            <person name="Funari R."/>
            <person name="Cardaioli E."/>
            <person name="Iannotti N."/>
            <person name="Marturano G."/>
            <person name="Paoli F."/>
            <person name="Bruttini M."/>
            <person name="Carapelli A."/>
            <person name="Frati F."/>
            <person name="Nardi F."/>
        </authorList>
    </citation>
    <scope>NUCLEOTIDE SEQUENCE [LARGE SCALE GENOMIC DNA]</scope>
    <source>
        <strain evidence="3">DMR45628</strain>
    </source>
</reference>
<evidence type="ECO:0000313" key="4">
    <source>
        <dbReference type="Proteomes" id="UP001458880"/>
    </source>
</evidence>
<feature type="chain" id="PRO_5043699354" description="Secreted protein" evidence="2">
    <location>
        <begin position="16"/>
        <end position="95"/>
    </location>
</feature>
<proteinExistence type="predicted"/>
<keyword evidence="2" id="KW-0732">Signal</keyword>
<feature type="signal peptide" evidence="2">
    <location>
        <begin position="1"/>
        <end position="15"/>
    </location>
</feature>
<dbReference type="EMBL" id="JASPKY010000071">
    <property type="protein sequence ID" value="KAK9739720.1"/>
    <property type="molecule type" value="Genomic_DNA"/>
</dbReference>
<feature type="compositionally biased region" description="Basic and acidic residues" evidence="1">
    <location>
        <begin position="54"/>
        <end position="64"/>
    </location>
</feature>
<evidence type="ECO:0000256" key="1">
    <source>
        <dbReference type="SAM" id="MobiDB-lite"/>
    </source>
</evidence>
<name>A0AAW1LX57_POPJA</name>
<feature type="compositionally biased region" description="Basic residues" evidence="1">
    <location>
        <begin position="65"/>
        <end position="95"/>
    </location>
</feature>
<organism evidence="3 4">
    <name type="scientific">Popillia japonica</name>
    <name type="common">Japanese beetle</name>
    <dbReference type="NCBI Taxonomy" id="7064"/>
    <lineage>
        <taxon>Eukaryota</taxon>
        <taxon>Metazoa</taxon>
        <taxon>Ecdysozoa</taxon>
        <taxon>Arthropoda</taxon>
        <taxon>Hexapoda</taxon>
        <taxon>Insecta</taxon>
        <taxon>Pterygota</taxon>
        <taxon>Neoptera</taxon>
        <taxon>Endopterygota</taxon>
        <taxon>Coleoptera</taxon>
        <taxon>Polyphaga</taxon>
        <taxon>Scarabaeiformia</taxon>
        <taxon>Scarabaeidae</taxon>
        <taxon>Rutelinae</taxon>
        <taxon>Popillia</taxon>
    </lineage>
</organism>
<evidence type="ECO:0000313" key="3">
    <source>
        <dbReference type="EMBL" id="KAK9739720.1"/>
    </source>
</evidence>
<comment type="caution">
    <text evidence="3">The sequence shown here is derived from an EMBL/GenBank/DDBJ whole genome shotgun (WGS) entry which is preliminary data.</text>
</comment>
<protein>
    <recommendedName>
        <fullName evidence="5">Secreted protein</fullName>
    </recommendedName>
</protein>
<dbReference type="Proteomes" id="UP001458880">
    <property type="component" value="Unassembled WGS sequence"/>
</dbReference>
<sequence length="95" mass="11190">MVLFFVLSLCVYVRGYRQEAVGIVVADVAGENTQLDRQNTKLIKVRISDPGYSKTEENKQEKRKQNNKRTLNHQNNKKKLRATTRKTKKKFKQFF</sequence>
<dbReference type="AlphaFoldDB" id="A0AAW1LX57"/>